<evidence type="ECO:0000256" key="6">
    <source>
        <dbReference type="ARBA" id="ARBA00023004"/>
    </source>
</evidence>
<dbReference type="STRING" id="1569628.A0A316UWX3"/>
<protein>
    <submittedName>
        <fullName evidence="9">Clavaminate synthase-like protein</fullName>
    </submittedName>
</protein>
<dbReference type="OrthoDB" id="93019at2759"/>
<reference evidence="9 10" key="1">
    <citation type="journal article" date="2018" name="Mol. Biol. Evol.">
        <title>Broad Genomic Sampling Reveals a Smut Pathogenic Ancestry of the Fungal Clade Ustilaginomycotina.</title>
        <authorList>
            <person name="Kijpornyongpan T."/>
            <person name="Mondo S.J."/>
            <person name="Barry K."/>
            <person name="Sandor L."/>
            <person name="Lee J."/>
            <person name="Lipzen A."/>
            <person name="Pangilinan J."/>
            <person name="LaButti K."/>
            <person name="Hainaut M."/>
            <person name="Henrissat B."/>
            <person name="Grigoriev I.V."/>
            <person name="Spatafora J.W."/>
            <person name="Aime M.C."/>
        </authorList>
    </citation>
    <scope>NUCLEOTIDE SEQUENCE [LARGE SCALE GENOMIC DNA]</scope>
    <source>
        <strain evidence="9 10">MCA 5214</strain>
    </source>
</reference>
<name>A0A316UWX3_9BASI</name>
<keyword evidence="5" id="KW-0560">Oxidoreductase</keyword>
<evidence type="ECO:0000259" key="8">
    <source>
        <dbReference type="Pfam" id="PF02668"/>
    </source>
</evidence>
<organism evidence="9 10">
    <name type="scientific">Jaminaea rosea</name>
    <dbReference type="NCBI Taxonomy" id="1569628"/>
    <lineage>
        <taxon>Eukaryota</taxon>
        <taxon>Fungi</taxon>
        <taxon>Dikarya</taxon>
        <taxon>Basidiomycota</taxon>
        <taxon>Ustilaginomycotina</taxon>
        <taxon>Exobasidiomycetes</taxon>
        <taxon>Microstromatales</taxon>
        <taxon>Microstromatales incertae sedis</taxon>
        <taxon>Jaminaea</taxon>
    </lineage>
</organism>
<sequence>MSITLSPLPAQNLPGAPARDLDPDFGRIASGVDLSQLTPETFAAVREALYKHSVLVFPKTKLSPEKQYELTQLFDPSSTSYGHGNKGRQEKSILHPDLKTIPRQPQVQVIGNGFVKEHEGLKDIQLKHPHHATFHKTKISDEDDHDYTRFYRWHIDSALYDLSTPRVTSLYAINVPKGRTQTLRYDDGSGDELQVPLGTTAFVSGIALFENLPPAQKSLAVRSKVRYAPHPYVWMSKAKSNSLGLGLVSEDAELPLDQLPAWSEEKVKVLPMLWKNDVTGKLHLQVHPSAIQELLISPIPSGSPRPEDALYPDGAHVTDLKQVREIVYGLQRPGFAPPKVYAHDWAEGDMCLFHNQGVIHSVVGAFAPDEVRIFRQCNLAASSDPVGPSEEDVKRWA</sequence>
<comment type="cofactor">
    <cofactor evidence="1">
        <name>Fe(2+)</name>
        <dbReference type="ChEBI" id="CHEBI:29033"/>
    </cofactor>
</comment>
<evidence type="ECO:0000256" key="5">
    <source>
        <dbReference type="ARBA" id="ARBA00023002"/>
    </source>
</evidence>
<keyword evidence="3" id="KW-0479">Metal-binding</keyword>
<evidence type="ECO:0000313" key="10">
    <source>
        <dbReference type="Proteomes" id="UP000245884"/>
    </source>
</evidence>
<dbReference type="Pfam" id="PF02668">
    <property type="entry name" value="TauD"/>
    <property type="match status" value="1"/>
</dbReference>
<dbReference type="Gene3D" id="3.60.130.10">
    <property type="entry name" value="Clavaminate synthase-like"/>
    <property type="match status" value="1"/>
</dbReference>
<dbReference type="AlphaFoldDB" id="A0A316UWX3"/>
<evidence type="ECO:0000256" key="1">
    <source>
        <dbReference type="ARBA" id="ARBA00001954"/>
    </source>
</evidence>
<feature type="region of interest" description="Disordered" evidence="7">
    <location>
        <begin position="1"/>
        <end position="21"/>
    </location>
</feature>
<dbReference type="SUPFAM" id="SSF51197">
    <property type="entry name" value="Clavaminate synthase-like"/>
    <property type="match status" value="1"/>
</dbReference>
<evidence type="ECO:0000313" key="9">
    <source>
        <dbReference type="EMBL" id="PWN29288.1"/>
    </source>
</evidence>
<gene>
    <name evidence="9" type="ORF">BDZ90DRAFT_269149</name>
</gene>
<dbReference type="RefSeq" id="XP_025363900.1">
    <property type="nucleotide sequence ID" value="XM_025508733.1"/>
</dbReference>
<keyword evidence="6" id="KW-0408">Iron</keyword>
<dbReference type="EMBL" id="KZ819663">
    <property type="protein sequence ID" value="PWN29288.1"/>
    <property type="molecule type" value="Genomic_DNA"/>
</dbReference>
<keyword evidence="10" id="KW-1185">Reference proteome</keyword>
<accession>A0A316UWX3</accession>
<evidence type="ECO:0000256" key="4">
    <source>
        <dbReference type="ARBA" id="ARBA00022964"/>
    </source>
</evidence>
<feature type="domain" description="TauD/TfdA-like" evidence="8">
    <location>
        <begin position="19"/>
        <end position="377"/>
    </location>
</feature>
<evidence type="ECO:0000256" key="7">
    <source>
        <dbReference type="SAM" id="MobiDB-lite"/>
    </source>
</evidence>
<dbReference type="InterPro" id="IPR003819">
    <property type="entry name" value="TauD/TfdA-like"/>
</dbReference>
<evidence type="ECO:0000256" key="3">
    <source>
        <dbReference type="ARBA" id="ARBA00022723"/>
    </source>
</evidence>
<dbReference type="PANTHER" id="PTHR43779">
    <property type="entry name" value="DIOXYGENASE RV0097-RELATED"/>
    <property type="match status" value="1"/>
</dbReference>
<dbReference type="GO" id="GO:0051213">
    <property type="term" value="F:dioxygenase activity"/>
    <property type="evidence" value="ECO:0007669"/>
    <property type="project" value="UniProtKB-KW"/>
</dbReference>
<dbReference type="Proteomes" id="UP000245884">
    <property type="component" value="Unassembled WGS sequence"/>
</dbReference>
<evidence type="ECO:0000256" key="2">
    <source>
        <dbReference type="ARBA" id="ARBA00005896"/>
    </source>
</evidence>
<dbReference type="GO" id="GO:0046872">
    <property type="term" value="F:metal ion binding"/>
    <property type="evidence" value="ECO:0007669"/>
    <property type="project" value="UniProtKB-KW"/>
</dbReference>
<proteinExistence type="inferred from homology"/>
<dbReference type="GeneID" id="37030556"/>
<keyword evidence="4" id="KW-0223">Dioxygenase</keyword>
<comment type="similarity">
    <text evidence="2">Belongs to the TfdA dioxygenase family.</text>
</comment>
<dbReference type="PANTHER" id="PTHR43779:SF2">
    <property type="entry name" value="ALPHA-KETOGLUTARATE-DEPENDENT XANTHINE DIOXYGENASE XAN1"/>
    <property type="match status" value="1"/>
</dbReference>
<dbReference type="InterPro" id="IPR042098">
    <property type="entry name" value="TauD-like_sf"/>
</dbReference>
<dbReference type="InterPro" id="IPR051178">
    <property type="entry name" value="TfdA_dioxygenase"/>
</dbReference>